<evidence type="ECO:0008006" key="3">
    <source>
        <dbReference type="Google" id="ProtNLM"/>
    </source>
</evidence>
<dbReference type="AlphaFoldDB" id="B6CLQ5"/>
<evidence type="ECO:0000256" key="1">
    <source>
        <dbReference type="SAM" id="MobiDB-lite"/>
    </source>
</evidence>
<feature type="compositionally biased region" description="Low complexity" evidence="1">
    <location>
        <begin position="116"/>
        <end position="132"/>
    </location>
</feature>
<protein>
    <recommendedName>
        <fullName evidence="3">PPE family domain-containing protein</fullName>
    </recommendedName>
</protein>
<evidence type="ECO:0000313" key="2">
    <source>
        <dbReference type="EMBL" id="ACA50979.1"/>
    </source>
</evidence>
<gene>
    <name evidence="2" type="ORF">MUDP_068</name>
</gene>
<organism evidence="2">
    <name type="scientific">Mycobacterium marinum DL240490</name>
    <dbReference type="NCBI Taxonomy" id="459420"/>
    <lineage>
        <taxon>Bacteria</taxon>
        <taxon>Bacillati</taxon>
        <taxon>Actinomycetota</taxon>
        <taxon>Actinomycetes</taxon>
        <taxon>Mycobacteriales</taxon>
        <taxon>Mycobacteriaceae</taxon>
        <taxon>Mycobacterium</taxon>
        <taxon>Mycobacterium ulcerans group</taxon>
    </lineage>
</organism>
<dbReference type="EMBL" id="EU271967">
    <property type="protein sequence ID" value="ACA50979.1"/>
    <property type="molecule type" value="Genomic_DNA"/>
</dbReference>
<feature type="region of interest" description="Disordered" evidence="1">
    <location>
        <begin position="115"/>
        <end position="158"/>
    </location>
</feature>
<sequence length="250" mass="26483">MATRWQGAAAATYMTANSRALQRWDKTLSADAQIAPAITNSGQAAASGARSIDSLIAETRSAVAAFAPSVHSAAGRSELASYLRRQPTRAHTLLRTYQQLNSELAATIHEGSARYDTTPAAPTDAATASPTSWKPSDPRRKPIIVGPGNLGPAQTPDDPWIEVGPRSGIWVPKNELPGVTVHTPDSVGPPNYAHDPVIELIPGSGVWAPEDNFPHAIIQTPGTLGPPGPYTEWLPGSGIWMPSDQLRPQP</sequence>
<reference evidence="2" key="1">
    <citation type="journal article" date="2008" name="BMC Genomics">
        <title>Deciphering the genetic basis for polyketide variation among mycobacteria producing mycolactones.</title>
        <authorList>
            <person name="Pidot S.J."/>
            <person name="Hong H."/>
            <person name="Seemann T."/>
            <person name="Porter J.L."/>
            <person name="Yip M.J."/>
            <person name="Men A."/>
            <person name="Johnson M."/>
            <person name="Wilson P."/>
            <person name="Davies J.K."/>
            <person name="Leadlay P.F."/>
            <person name="Stinear T.P."/>
        </authorList>
    </citation>
    <scope>NUCLEOTIDE SEQUENCE [LARGE SCALE GENOMIC DNA]</scope>
    <source>
        <strain evidence="2">DL240490</strain>
        <plasmid evidence="2">pMUM003</plasmid>
    </source>
</reference>
<keyword evidence="2" id="KW-0614">Plasmid</keyword>
<proteinExistence type="predicted"/>
<dbReference type="InterPro" id="IPR019710">
    <property type="entry name" value="DUF4226"/>
</dbReference>
<dbReference type="RefSeq" id="WP_015057050.1">
    <property type="nucleotide sequence ID" value="NC_019018.1"/>
</dbReference>
<dbReference type="Pfam" id="PF10774">
    <property type="entry name" value="DUF4226"/>
    <property type="match status" value="1"/>
</dbReference>
<accession>B6CLQ5</accession>
<name>B6CLQ5_MYCMR</name>
<geneLocation type="plasmid" evidence="2">
    <name>pMUM003</name>
</geneLocation>